<dbReference type="OrthoDB" id="1845386at2759"/>
<dbReference type="GO" id="GO:0030897">
    <property type="term" value="C:HOPS complex"/>
    <property type="evidence" value="ECO:0007669"/>
    <property type="project" value="TreeGrafter"/>
</dbReference>
<keyword evidence="4" id="KW-0862">Zinc</keyword>
<evidence type="ECO:0000256" key="1">
    <source>
        <dbReference type="ARBA" id="ARBA00004492"/>
    </source>
</evidence>
<feature type="domain" description="Pep3/Vps18 beta-propeller" evidence="7">
    <location>
        <begin position="157"/>
        <end position="207"/>
    </location>
</feature>
<protein>
    <recommendedName>
        <fullName evidence="7">Pep3/Vps18 beta-propeller domain-containing protein</fullName>
    </recommendedName>
</protein>
<dbReference type="GO" id="GO:0006904">
    <property type="term" value="P:vesicle docking involved in exocytosis"/>
    <property type="evidence" value="ECO:0007669"/>
    <property type="project" value="TreeGrafter"/>
</dbReference>
<dbReference type="GO" id="GO:0031902">
    <property type="term" value="C:late endosome membrane"/>
    <property type="evidence" value="ECO:0007669"/>
    <property type="project" value="UniProtKB-SubCell"/>
</dbReference>
<dbReference type="InterPro" id="IPR007810">
    <property type="entry name" value="Pep3/Vps18_beta-prop"/>
</dbReference>
<evidence type="ECO:0000313" key="9">
    <source>
        <dbReference type="Proteomes" id="UP000479000"/>
    </source>
</evidence>
<accession>A0A6H5GMY3</accession>
<evidence type="ECO:0000256" key="3">
    <source>
        <dbReference type="ARBA" id="ARBA00022771"/>
    </source>
</evidence>
<evidence type="ECO:0000259" key="7">
    <source>
        <dbReference type="Pfam" id="PF05131"/>
    </source>
</evidence>
<feature type="coiled-coil region" evidence="6">
    <location>
        <begin position="312"/>
        <end position="346"/>
    </location>
</feature>
<feature type="repeat" description="RCC1" evidence="5">
    <location>
        <begin position="24"/>
        <end position="75"/>
    </location>
</feature>
<keyword evidence="6" id="KW-0175">Coiled coil</keyword>
<dbReference type="SUPFAM" id="SSF50985">
    <property type="entry name" value="RCC1/BLIP-II"/>
    <property type="match status" value="1"/>
</dbReference>
<sequence length="397" mass="44337">MFLSAIDISKHGEGLGAFVVTDDDNVYGFGLNTDEKLLGLSADDVEVPTKIDNLCCKTIFKIVVGVYHGVALSENGSVFIWNGESEPSLFDLDSPAVDIACGSDFFLILTKGSNVHLSGKISAGHSSVKNEKISLPEAVKVWNLGQRGSSVTDDVLSTITGLEYHRVDKSDTYFVIATTQDRLYQFVGRISNPEERPLLTSLFNRYLGLPEIEFAPYGRQSANDDVGTLDTRAASDAIGRSEDQSQVQHQTIFGRARRARRIPLDGLHQAKHVIEKENNIDEAMKLVESCELLKIEDVLEFFPDVTTIDHFKDAICASLQEYNQHIDDLKEEMEDATKSAQIIRNEINAFRSRYAGEEIERGFHPLGSVLEKIVLERNFYIFLQSYFFKKTFFAGTA</sequence>
<dbReference type="PANTHER" id="PTHR23323:SF26">
    <property type="entry name" value="VACUOLAR PROTEIN SORTING-ASSOCIATED PROTEIN 18 HOMOLOG"/>
    <property type="match status" value="1"/>
</dbReference>
<dbReference type="GO" id="GO:0048284">
    <property type="term" value="P:organelle fusion"/>
    <property type="evidence" value="ECO:0007669"/>
    <property type="project" value="TreeGrafter"/>
</dbReference>
<dbReference type="GO" id="GO:0030674">
    <property type="term" value="F:protein-macromolecule adaptor activity"/>
    <property type="evidence" value="ECO:0007669"/>
    <property type="project" value="TreeGrafter"/>
</dbReference>
<evidence type="ECO:0000256" key="6">
    <source>
        <dbReference type="SAM" id="Coils"/>
    </source>
</evidence>
<dbReference type="Gene3D" id="2.130.10.30">
    <property type="entry name" value="Regulator of chromosome condensation 1/beta-lactamase-inhibitor protein II"/>
    <property type="match status" value="1"/>
</dbReference>
<dbReference type="GO" id="GO:0007032">
    <property type="term" value="P:endosome organization"/>
    <property type="evidence" value="ECO:0007669"/>
    <property type="project" value="TreeGrafter"/>
</dbReference>
<keyword evidence="2" id="KW-0479">Metal-binding</keyword>
<keyword evidence="3" id="KW-0863">Zinc-finger</keyword>
<dbReference type="Pfam" id="PF05131">
    <property type="entry name" value="Pep3_Vps18"/>
    <property type="match status" value="1"/>
</dbReference>
<gene>
    <name evidence="8" type="ORF">NTEN_LOCUS10841</name>
</gene>
<dbReference type="GO" id="GO:0008333">
    <property type="term" value="P:endosome to lysosome transport"/>
    <property type="evidence" value="ECO:0007669"/>
    <property type="project" value="TreeGrafter"/>
</dbReference>
<dbReference type="GO" id="GO:0007040">
    <property type="term" value="P:lysosome organization"/>
    <property type="evidence" value="ECO:0007669"/>
    <property type="project" value="TreeGrafter"/>
</dbReference>
<dbReference type="AlphaFoldDB" id="A0A6H5GMY3"/>
<evidence type="ECO:0000256" key="2">
    <source>
        <dbReference type="ARBA" id="ARBA00022723"/>
    </source>
</evidence>
<dbReference type="Proteomes" id="UP000479000">
    <property type="component" value="Unassembled WGS sequence"/>
</dbReference>
<dbReference type="InterPro" id="IPR000408">
    <property type="entry name" value="Reg_chr_condens"/>
</dbReference>
<evidence type="ECO:0000313" key="8">
    <source>
        <dbReference type="EMBL" id="CAB0005364.1"/>
    </source>
</evidence>
<keyword evidence="9" id="KW-1185">Reference proteome</keyword>
<dbReference type="EMBL" id="CADCXU010016319">
    <property type="protein sequence ID" value="CAB0005364.1"/>
    <property type="molecule type" value="Genomic_DNA"/>
</dbReference>
<evidence type="ECO:0000256" key="5">
    <source>
        <dbReference type="PROSITE-ProRule" id="PRU00235"/>
    </source>
</evidence>
<dbReference type="InterPro" id="IPR009091">
    <property type="entry name" value="RCC1/BLIP-II"/>
</dbReference>
<dbReference type="PROSITE" id="PS50012">
    <property type="entry name" value="RCC1_3"/>
    <property type="match status" value="1"/>
</dbReference>
<reference evidence="8 9" key="1">
    <citation type="submission" date="2020-02" db="EMBL/GenBank/DDBJ databases">
        <authorList>
            <person name="Ferguson B K."/>
        </authorList>
    </citation>
    <scope>NUCLEOTIDE SEQUENCE [LARGE SCALE GENOMIC DNA]</scope>
</reference>
<organism evidence="8 9">
    <name type="scientific">Nesidiocoris tenuis</name>
    <dbReference type="NCBI Taxonomy" id="355587"/>
    <lineage>
        <taxon>Eukaryota</taxon>
        <taxon>Metazoa</taxon>
        <taxon>Ecdysozoa</taxon>
        <taxon>Arthropoda</taxon>
        <taxon>Hexapoda</taxon>
        <taxon>Insecta</taxon>
        <taxon>Pterygota</taxon>
        <taxon>Neoptera</taxon>
        <taxon>Paraneoptera</taxon>
        <taxon>Hemiptera</taxon>
        <taxon>Heteroptera</taxon>
        <taxon>Panheteroptera</taxon>
        <taxon>Cimicomorpha</taxon>
        <taxon>Miridae</taxon>
        <taxon>Dicyphina</taxon>
        <taxon>Nesidiocoris</taxon>
    </lineage>
</organism>
<proteinExistence type="predicted"/>
<dbReference type="PANTHER" id="PTHR23323">
    <property type="entry name" value="VACUOLAR PROTEIN SORTING-ASSOCIATED PROTEIN"/>
    <property type="match status" value="1"/>
</dbReference>
<comment type="subcellular location">
    <subcellularLocation>
        <location evidence="1">Late endosome membrane</location>
        <topology evidence="1">Peripheral membrane protein</topology>
        <orientation evidence="1">Cytoplasmic side</orientation>
    </subcellularLocation>
</comment>
<dbReference type="GO" id="GO:0008270">
    <property type="term" value="F:zinc ion binding"/>
    <property type="evidence" value="ECO:0007669"/>
    <property type="project" value="UniProtKB-KW"/>
</dbReference>
<name>A0A6H5GMY3_9HEMI</name>
<evidence type="ECO:0000256" key="4">
    <source>
        <dbReference type="ARBA" id="ARBA00022833"/>
    </source>
</evidence>